<keyword evidence="4" id="KW-0808">Transferase</keyword>
<dbReference type="EC" id="2.7.8.6" evidence="4"/>
<accession>G8TTQ2</accession>
<dbReference type="InterPro" id="IPR003362">
    <property type="entry name" value="Bact_transf"/>
</dbReference>
<dbReference type="AlphaFoldDB" id="G8TTQ2"/>
<sequence length="202" mass="23503">MDKPDFLVKRAFDMVVALVLFVVTLPLMGWISWRIRRESPGSVIFRQTRIGRYGRPFVLYKFRTMVEGAEKLWVAPQTTEALEHYRFQDDHDARITPFGRFLRNTSLDELPQLVNVLKGEMSLVGPRPEIPEIVLLYPPEAHRRHRCLPGLTGLAQVMGRGDLTTQESLRYDLQYCQEWSLGLDLKILWLTVRAVFKRQGAY</sequence>
<evidence type="ECO:0000259" key="3">
    <source>
        <dbReference type="Pfam" id="PF02397"/>
    </source>
</evidence>
<keyword evidence="5" id="KW-1185">Reference proteome</keyword>
<organism evidence="4 5">
    <name type="scientific">Sulfobacillus acidophilus (strain ATCC 700253 / DSM 10332 / NAL)</name>
    <dbReference type="NCBI Taxonomy" id="679936"/>
    <lineage>
        <taxon>Bacteria</taxon>
        <taxon>Bacillati</taxon>
        <taxon>Bacillota</taxon>
        <taxon>Clostridia</taxon>
        <taxon>Eubacteriales</taxon>
        <taxon>Clostridiales Family XVII. Incertae Sedis</taxon>
        <taxon>Sulfobacillus</taxon>
    </lineage>
</organism>
<feature type="transmembrane region" description="Helical" evidence="2">
    <location>
        <begin position="12"/>
        <end position="33"/>
    </location>
</feature>
<comment type="similarity">
    <text evidence="1">Belongs to the bacterial sugar transferase family.</text>
</comment>
<dbReference type="GO" id="GO:0047360">
    <property type="term" value="F:undecaprenyl-phosphate galactose phosphotransferase activity"/>
    <property type="evidence" value="ECO:0007669"/>
    <property type="project" value="UniProtKB-EC"/>
</dbReference>
<evidence type="ECO:0000313" key="4">
    <source>
        <dbReference type="EMBL" id="AEW06811.1"/>
    </source>
</evidence>
<keyword evidence="2" id="KW-0812">Transmembrane</keyword>
<dbReference type="KEGG" id="sap:Sulac_3368"/>
<dbReference type="Pfam" id="PF02397">
    <property type="entry name" value="Bac_transf"/>
    <property type="match status" value="1"/>
</dbReference>
<dbReference type="Proteomes" id="UP000005439">
    <property type="component" value="Chromosome"/>
</dbReference>
<dbReference type="HOGENOM" id="CLU_024920_1_4_9"/>
<evidence type="ECO:0000256" key="2">
    <source>
        <dbReference type="SAM" id="Phobius"/>
    </source>
</evidence>
<name>G8TTQ2_SULAD</name>
<evidence type="ECO:0000256" key="1">
    <source>
        <dbReference type="ARBA" id="ARBA00006464"/>
    </source>
</evidence>
<gene>
    <name evidence="4" type="ordered locus">Sulac_3368</name>
</gene>
<dbReference type="PANTHER" id="PTHR30576:SF0">
    <property type="entry name" value="UNDECAPRENYL-PHOSPHATE N-ACETYLGALACTOSAMINYL 1-PHOSPHATE TRANSFERASE-RELATED"/>
    <property type="match status" value="1"/>
</dbReference>
<protein>
    <submittedName>
        <fullName evidence="4">Undecaprenyl-phosphate galactose phosphotransferase</fullName>
        <ecNumber evidence="4">2.7.8.6</ecNumber>
    </submittedName>
</protein>
<evidence type="ECO:0000313" key="5">
    <source>
        <dbReference type="Proteomes" id="UP000005439"/>
    </source>
</evidence>
<dbReference type="EMBL" id="CP003179">
    <property type="protein sequence ID" value="AEW06811.1"/>
    <property type="molecule type" value="Genomic_DNA"/>
</dbReference>
<keyword evidence="2" id="KW-1133">Transmembrane helix</keyword>
<reference evidence="4 5" key="2">
    <citation type="journal article" date="2012" name="Stand. Genomic Sci.">
        <title>Complete genome sequence of the moderately thermophilic mineral-sulfide-oxidizing firmicute Sulfobacillus acidophilus type strain (NAL(T)).</title>
        <authorList>
            <person name="Anderson I."/>
            <person name="Chertkov O."/>
            <person name="Chen A."/>
            <person name="Saunders E."/>
            <person name="Lapidus A."/>
            <person name="Nolan M."/>
            <person name="Lucas S."/>
            <person name="Hammon N."/>
            <person name="Deshpande S."/>
            <person name="Cheng J.F."/>
            <person name="Han C."/>
            <person name="Tapia R."/>
            <person name="Goodwin L.A."/>
            <person name="Pitluck S."/>
            <person name="Liolios K."/>
            <person name="Pagani I."/>
            <person name="Ivanova N."/>
            <person name="Mikhailova N."/>
            <person name="Pati A."/>
            <person name="Palaniappan K."/>
            <person name="Land M."/>
            <person name="Pan C."/>
            <person name="Rohde M."/>
            <person name="Pukall R."/>
            <person name="Goker M."/>
            <person name="Detter J.C."/>
            <person name="Woyke T."/>
            <person name="Bristow J."/>
            <person name="Eisen J.A."/>
            <person name="Markowitz V."/>
            <person name="Hugenholtz P."/>
            <person name="Kyrpides N.C."/>
            <person name="Klenk H.P."/>
            <person name="Mavromatis K."/>
        </authorList>
    </citation>
    <scope>NUCLEOTIDE SEQUENCE [LARGE SCALE GENOMIC DNA]</scope>
    <source>
        <strain evidence="5">ATCC 700253 / DSM 10332 / NAL</strain>
    </source>
</reference>
<dbReference type="STRING" id="679936.Sulac_3368"/>
<feature type="domain" description="Bacterial sugar transferase" evidence="3">
    <location>
        <begin position="9"/>
        <end position="197"/>
    </location>
</feature>
<dbReference type="PANTHER" id="PTHR30576">
    <property type="entry name" value="COLANIC BIOSYNTHESIS UDP-GLUCOSE LIPID CARRIER TRANSFERASE"/>
    <property type="match status" value="1"/>
</dbReference>
<dbReference type="PATRIC" id="fig|679936.5.peg.3487"/>
<reference evidence="5" key="1">
    <citation type="submission" date="2011-12" db="EMBL/GenBank/DDBJ databases">
        <title>The complete genome of chromosome of Sulfobacillus acidophilus DSM 10332.</title>
        <authorList>
            <person name="Lucas S."/>
            <person name="Han J."/>
            <person name="Lapidus A."/>
            <person name="Bruce D."/>
            <person name="Goodwin L."/>
            <person name="Pitluck S."/>
            <person name="Peters L."/>
            <person name="Kyrpides N."/>
            <person name="Mavromatis K."/>
            <person name="Ivanova N."/>
            <person name="Mikhailova N."/>
            <person name="Chertkov O."/>
            <person name="Saunders E."/>
            <person name="Detter J.C."/>
            <person name="Tapia R."/>
            <person name="Han C."/>
            <person name="Land M."/>
            <person name="Hauser L."/>
            <person name="Markowitz V."/>
            <person name="Cheng J.-F."/>
            <person name="Hugenholtz P."/>
            <person name="Woyke T."/>
            <person name="Wu D."/>
            <person name="Pukall R."/>
            <person name="Gehrich-Schroeter G."/>
            <person name="Schneider S."/>
            <person name="Klenk H.-P."/>
            <person name="Eisen J.A."/>
        </authorList>
    </citation>
    <scope>NUCLEOTIDE SEQUENCE [LARGE SCALE GENOMIC DNA]</scope>
    <source>
        <strain evidence="5">ATCC 700253 / DSM 10332 / NAL</strain>
    </source>
</reference>
<proteinExistence type="inferred from homology"/>
<keyword evidence="2" id="KW-0472">Membrane</keyword>